<gene>
    <name evidence="3" type="ORF">B0H64DRAFT_478708</name>
</gene>
<name>A0AAE0H6F0_9PEZI</name>
<reference evidence="3" key="2">
    <citation type="submission" date="2023-06" db="EMBL/GenBank/DDBJ databases">
        <authorList>
            <consortium name="Lawrence Berkeley National Laboratory"/>
            <person name="Haridas S."/>
            <person name="Hensen N."/>
            <person name="Bonometti L."/>
            <person name="Westerberg I."/>
            <person name="Brannstrom I.O."/>
            <person name="Guillou S."/>
            <person name="Cros-Aarteil S."/>
            <person name="Calhoun S."/>
            <person name="Kuo A."/>
            <person name="Mondo S."/>
            <person name="Pangilinan J."/>
            <person name="Riley R."/>
            <person name="Labutti K."/>
            <person name="Andreopoulos B."/>
            <person name="Lipzen A."/>
            <person name="Chen C."/>
            <person name="Yanf M."/>
            <person name="Daum C."/>
            <person name="Ng V."/>
            <person name="Clum A."/>
            <person name="Steindorff A."/>
            <person name="Ohm R."/>
            <person name="Martin F."/>
            <person name="Silar P."/>
            <person name="Natvig D."/>
            <person name="Lalanne C."/>
            <person name="Gautier V."/>
            <person name="Ament-Velasquez S.L."/>
            <person name="Kruys A."/>
            <person name="Hutchinson M.I."/>
            <person name="Powell A.J."/>
            <person name="Barry K."/>
            <person name="Miller A.N."/>
            <person name="Grigoriev I.V."/>
            <person name="Debuchy R."/>
            <person name="Gladieux P."/>
            <person name="Thoren M.H."/>
            <person name="Johannesson H."/>
        </authorList>
    </citation>
    <scope>NUCLEOTIDE SEQUENCE</scope>
    <source>
        <strain evidence="3">CBS 168.71</strain>
    </source>
</reference>
<evidence type="ECO:0000259" key="2">
    <source>
        <dbReference type="Pfam" id="PF20253"/>
    </source>
</evidence>
<protein>
    <recommendedName>
        <fullName evidence="2">DUF6604 domain-containing protein</fullName>
    </recommendedName>
</protein>
<dbReference type="Proteomes" id="UP001278766">
    <property type="component" value="Unassembled WGS sequence"/>
</dbReference>
<proteinExistence type="predicted"/>
<evidence type="ECO:0000313" key="3">
    <source>
        <dbReference type="EMBL" id="KAK3290843.1"/>
    </source>
</evidence>
<comment type="caution">
    <text evidence="3">The sequence shown here is derived from an EMBL/GenBank/DDBJ whole genome shotgun (WGS) entry which is preliminary data.</text>
</comment>
<dbReference type="AlphaFoldDB" id="A0AAE0H6F0"/>
<keyword evidence="4" id="KW-1185">Reference proteome</keyword>
<dbReference type="PANTHER" id="PTHR38795:SF1">
    <property type="entry name" value="DUF6604 DOMAIN-CONTAINING PROTEIN"/>
    <property type="match status" value="1"/>
</dbReference>
<dbReference type="RefSeq" id="XP_062654357.1">
    <property type="nucleotide sequence ID" value="XM_062808263.1"/>
</dbReference>
<reference evidence="3" key="1">
    <citation type="journal article" date="2023" name="Mol. Phylogenet. Evol.">
        <title>Genome-scale phylogeny and comparative genomics of the fungal order Sordariales.</title>
        <authorList>
            <person name="Hensen N."/>
            <person name="Bonometti L."/>
            <person name="Westerberg I."/>
            <person name="Brannstrom I.O."/>
            <person name="Guillou S."/>
            <person name="Cros-Aarteil S."/>
            <person name="Calhoun S."/>
            <person name="Haridas S."/>
            <person name="Kuo A."/>
            <person name="Mondo S."/>
            <person name="Pangilinan J."/>
            <person name="Riley R."/>
            <person name="LaButti K."/>
            <person name="Andreopoulos B."/>
            <person name="Lipzen A."/>
            <person name="Chen C."/>
            <person name="Yan M."/>
            <person name="Daum C."/>
            <person name="Ng V."/>
            <person name="Clum A."/>
            <person name="Steindorff A."/>
            <person name="Ohm R.A."/>
            <person name="Martin F."/>
            <person name="Silar P."/>
            <person name="Natvig D.O."/>
            <person name="Lalanne C."/>
            <person name="Gautier V."/>
            <person name="Ament-Velasquez S.L."/>
            <person name="Kruys A."/>
            <person name="Hutchinson M.I."/>
            <person name="Powell A.J."/>
            <person name="Barry K."/>
            <person name="Miller A.N."/>
            <person name="Grigoriev I.V."/>
            <person name="Debuchy R."/>
            <person name="Gladieux P."/>
            <person name="Hiltunen Thoren M."/>
            <person name="Johannesson H."/>
        </authorList>
    </citation>
    <scope>NUCLEOTIDE SEQUENCE</scope>
    <source>
        <strain evidence="3">CBS 168.71</strain>
    </source>
</reference>
<dbReference type="EMBL" id="JAUEPN010000011">
    <property type="protein sequence ID" value="KAK3290843.1"/>
    <property type="molecule type" value="Genomic_DNA"/>
</dbReference>
<organism evidence="3 4">
    <name type="scientific">Chaetomium fimeti</name>
    <dbReference type="NCBI Taxonomy" id="1854472"/>
    <lineage>
        <taxon>Eukaryota</taxon>
        <taxon>Fungi</taxon>
        <taxon>Dikarya</taxon>
        <taxon>Ascomycota</taxon>
        <taxon>Pezizomycotina</taxon>
        <taxon>Sordariomycetes</taxon>
        <taxon>Sordariomycetidae</taxon>
        <taxon>Sordariales</taxon>
        <taxon>Chaetomiaceae</taxon>
        <taxon>Chaetomium</taxon>
    </lineage>
</organism>
<dbReference type="PANTHER" id="PTHR38795">
    <property type="entry name" value="DUF6604 DOMAIN-CONTAINING PROTEIN"/>
    <property type="match status" value="1"/>
</dbReference>
<feature type="domain" description="DUF6604" evidence="2">
    <location>
        <begin position="9"/>
        <end position="238"/>
    </location>
</feature>
<sequence>MSYSESVYRQYKDLTSYIVSWLVVTARAEGCALELIERSPESRTANAYPLPLVKFVSLAQWLEEQGRVHVPRSILKGLSRVIDLRLRYSQGLSGTRPPTADDNRHGHFVGVLRELQQVLQRFPVAQVDKRTLQESRLSATFSVLDIGDIPEEEDLDTVERHEFISSNDPEVEYTYAAEDIPPIEEAILLFQLLLEDFRSLANHVREQWDKYIAGRLDLAAAAATTDMAFLFAKGLEDTAHASIMKIMSADTARRQDAIQGLSGGMNMSKRATAAFLDGNIYLPLYYFLLGPSQTTNMPNDYALEEKVYYTTFMAMTSWFANACIRQNASGNRLGTQEGQHGDHSYAAPWEEQDVGDKRSKLNAFVMETATELHFIGSLKDQIPFFDELSRSTFRCIEEKQLYISVVFGIDLLHAIHTKLHDSGRSGSPLIALQTFLDSTTQSMSALSTALPGDANRMILERMRQHATQAQTDIFQTLKRANRNAGVSSTTSFFTLRRHPVLCGLFLLAERAIAQDTALTLERNLGGLTAAIHLGHAFTTSGIIPSLGTLKLTTTRQPATAFFLGGKRPTEKSQYLSAYSLAIGESITNTAPANTRNRRNNTPLATRKQKLELTPPAPFSRAVIARLRDPHGRFSLSEPDLVEMLVGSGHALMAKVYGGGARGADRRVDRGAGASVGEEGKAGPKPKPKPKPSPLRHAALLLHAEVPVLEHGYLDAVRVAWEGLRAVQGVLGGPVEGLGQAGGGRGWAAGGQEDCSVDPAEVIVGRVFGAATGQSLFEAAGKAFGETVADKKPAKK</sequence>
<evidence type="ECO:0000256" key="1">
    <source>
        <dbReference type="SAM" id="MobiDB-lite"/>
    </source>
</evidence>
<accession>A0AAE0H6F0</accession>
<dbReference type="GeneID" id="87845211"/>
<dbReference type="Pfam" id="PF20253">
    <property type="entry name" value="DUF6604"/>
    <property type="match status" value="1"/>
</dbReference>
<evidence type="ECO:0000313" key="4">
    <source>
        <dbReference type="Proteomes" id="UP001278766"/>
    </source>
</evidence>
<dbReference type="InterPro" id="IPR046539">
    <property type="entry name" value="DUF6604"/>
</dbReference>
<feature type="region of interest" description="Disordered" evidence="1">
    <location>
        <begin position="660"/>
        <end position="693"/>
    </location>
</feature>